<accession>A0A699XJC1</accession>
<evidence type="ECO:0000313" key="2">
    <source>
        <dbReference type="EMBL" id="GFD59889.1"/>
    </source>
</evidence>
<feature type="region of interest" description="Disordered" evidence="1">
    <location>
        <begin position="1"/>
        <end position="52"/>
    </location>
</feature>
<gene>
    <name evidence="2" type="ORF">Tci_931858</name>
</gene>
<organism evidence="2">
    <name type="scientific">Tanacetum cinerariifolium</name>
    <name type="common">Dalmatian daisy</name>
    <name type="synonym">Chrysanthemum cinerariifolium</name>
    <dbReference type="NCBI Taxonomy" id="118510"/>
    <lineage>
        <taxon>Eukaryota</taxon>
        <taxon>Viridiplantae</taxon>
        <taxon>Streptophyta</taxon>
        <taxon>Embryophyta</taxon>
        <taxon>Tracheophyta</taxon>
        <taxon>Spermatophyta</taxon>
        <taxon>Magnoliopsida</taxon>
        <taxon>eudicotyledons</taxon>
        <taxon>Gunneridae</taxon>
        <taxon>Pentapetalae</taxon>
        <taxon>asterids</taxon>
        <taxon>campanulids</taxon>
        <taxon>Asterales</taxon>
        <taxon>Asteraceae</taxon>
        <taxon>Asteroideae</taxon>
        <taxon>Anthemideae</taxon>
        <taxon>Anthemidinae</taxon>
        <taxon>Tanacetum</taxon>
    </lineage>
</organism>
<dbReference type="AlphaFoldDB" id="A0A699XJC1"/>
<sequence length="78" mass="8306">MRPSRISPMRSAGSFISPTMPPPTAITAGNITTTSARASRRTSSGRRARHISSGCELAATVCGRQHYARPPRPRPSSS</sequence>
<proteinExistence type="predicted"/>
<comment type="caution">
    <text evidence="2">The sequence shown here is derived from an EMBL/GenBank/DDBJ whole genome shotgun (WGS) entry which is preliminary data.</text>
</comment>
<name>A0A699XJC1_TANCI</name>
<feature type="compositionally biased region" description="Basic residues" evidence="1">
    <location>
        <begin position="38"/>
        <end position="50"/>
    </location>
</feature>
<reference evidence="2" key="1">
    <citation type="journal article" date="2019" name="Sci. Rep.">
        <title>Draft genome of Tanacetum cinerariifolium, the natural source of mosquito coil.</title>
        <authorList>
            <person name="Yamashiro T."/>
            <person name="Shiraishi A."/>
            <person name="Satake H."/>
            <person name="Nakayama K."/>
        </authorList>
    </citation>
    <scope>NUCLEOTIDE SEQUENCE</scope>
</reference>
<evidence type="ECO:0000256" key="1">
    <source>
        <dbReference type="SAM" id="MobiDB-lite"/>
    </source>
</evidence>
<protein>
    <submittedName>
        <fullName evidence="2">Uncharacterized protein</fullName>
    </submittedName>
</protein>
<dbReference type="EMBL" id="BKCJ011870713">
    <property type="protein sequence ID" value="GFD59889.1"/>
    <property type="molecule type" value="Genomic_DNA"/>
</dbReference>